<dbReference type="InParanoid" id="A0A059ADC8"/>
<dbReference type="AlphaFoldDB" id="A0A059ADC8"/>
<feature type="transmembrane region" description="Helical" evidence="1">
    <location>
        <begin position="54"/>
        <end position="75"/>
    </location>
</feature>
<organism evidence="2">
    <name type="scientific">Eucalyptus grandis</name>
    <name type="common">Flooded gum</name>
    <dbReference type="NCBI Taxonomy" id="71139"/>
    <lineage>
        <taxon>Eukaryota</taxon>
        <taxon>Viridiplantae</taxon>
        <taxon>Streptophyta</taxon>
        <taxon>Embryophyta</taxon>
        <taxon>Tracheophyta</taxon>
        <taxon>Spermatophyta</taxon>
        <taxon>Magnoliopsida</taxon>
        <taxon>eudicotyledons</taxon>
        <taxon>Gunneridae</taxon>
        <taxon>Pentapetalae</taxon>
        <taxon>rosids</taxon>
        <taxon>malvids</taxon>
        <taxon>Myrtales</taxon>
        <taxon>Myrtaceae</taxon>
        <taxon>Myrtoideae</taxon>
        <taxon>Eucalypteae</taxon>
        <taxon>Eucalyptus</taxon>
    </lineage>
</organism>
<proteinExistence type="predicted"/>
<dbReference type="EMBL" id="KK198762">
    <property type="protein sequence ID" value="KCW51744.1"/>
    <property type="molecule type" value="Genomic_DNA"/>
</dbReference>
<gene>
    <name evidence="2" type="ORF">EUGRSUZ_J01205</name>
</gene>
<name>A0A059ADC8_EUCGR</name>
<evidence type="ECO:0000256" key="1">
    <source>
        <dbReference type="SAM" id="Phobius"/>
    </source>
</evidence>
<keyword evidence="1" id="KW-1133">Transmembrane helix</keyword>
<keyword evidence="1" id="KW-0812">Transmembrane</keyword>
<dbReference type="Gramene" id="KCW51744">
    <property type="protein sequence ID" value="KCW51744"/>
    <property type="gene ID" value="EUGRSUZ_J01205"/>
</dbReference>
<keyword evidence="1" id="KW-0472">Membrane</keyword>
<evidence type="ECO:0000313" key="2">
    <source>
        <dbReference type="EMBL" id="KCW51744.1"/>
    </source>
</evidence>
<accession>A0A059ADC8</accession>
<reference evidence="2" key="1">
    <citation type="submission" date="2013-07" db="EMBL/GenBank/DDBJ databases">
        <title>The genome of Eucalyptus grandis.</title>
        <authorList>
            <person name="Schmutz J."/>
            <person name="Hayes R."/>
            <person name="Myburg A."/>
            <person name="Tuskan G."/>
            <person name="Grattapaglia D."/>
            <person name="Rokhsar D.S."/>
        </authorList>
    </citation>
    <scope>NUCLEOTIDE SEQUENCE</scope>
    <source>
        <tissue evidence="2">Leaf extractions</tissue>
    </source>
</reference>
<protein>
    <submittedName>
        <fullName evidence="2">Uncharacterized protein</fullName>
    </submittedName>
</protein>
<sequence length="179" mass="20952">MLRSFSRALASICAPFPHSFTNTHWIRSPTSPLINTIQLIHEREPIIDHPRHRIVVVVVVVIIIKISEIVVLTLAQPVIAIPRRCIDELPPRRREILHLPVKHRDERLRLRVQARPHPGHQRHLLALRPHRTKQTNKRTNQARNGQKLRNLAKSWRSVTTQEEKIGAFCSPRSNWIFER</sequence>